<comment type="caution">
    <text evidence="1">The sequence shown here is derived from an EMBL/GenBank/DDBJ whole genome shotgun (WGS) entry which is preliminary data.</text>
</comment>
<dbReference type="Pfam" id="PF09234">
    <property type="entry name" value="DUF1963"/>
    <property type="match status" value="1"/>
</dbReference>
<evidence type="ECO:0000313" key="1">
    <source>
        <dbReference type="EMBL" id="MFD1541568.1"/>
    </source>
</evidence>
<sequence length="291" mass="31509">MFFALRGWMRRRCGRRGRVCRGCDGIGRMDHQSEAAYIRSVCVEFLGEHLGSQLAALARPGFGLSPAGESRPAAGRSRLGGAALLDPGTPWPYSDELPLSLYAVLDTDELAPWLGDELPVRPGLLNFFLDDFENCRVIPADPASAVELRSPNDQAFATVPLHAKPGLSLPDMWWGGALEDLIEGFGLDPGPDLTSICDPEESVTSLFAGDDSPGGYYPGAIDVDQAFGWPLWIAPGDPLPDLRGEYTHLLHLSSNLGEWEFPKGGSLNFLIPRQALRDGDYSQAFVALDVG</sequence>
<proteinExistence type="predicted"/>
<accession>A0ABW4GFL4</accession>
<dbReference type="Gene3D" id="2.30.320.10">
    <property type="entry name" value="YwqG-like"/>
    <property type="match status" value="1"/>
</dbReference>
<dbReference type="InterPro" id="IPR035948">
    <property type="entry name" value="YwqG-like_sf"/>
</dbReference>
<protein>
    <submittedName>
        <fullName evidence="1">DUF1963 domain-containing protein</fullName>
    </submittedName>
</protein>
<dbReference type="InterPro" id="IPR015315">
    <property type="entry name" value="DUF1963"/>
</dbReference>
<evidence type="ECO:0000313" key="2">
    <source>
        <dbReference type="Proteomes" id="UP001597097"/>
    </source>
</evidence>
<dbReference type="Proteomes" id="UP001597097">
    <property type="component" value="Unassembled WGS sequence"/>
</dbReference>
<organism evidence="1 2">
    <name type="scientific">Nonomuraea guangzhouensis</name>
    <dbReference type="NCBI Taxonomy" id="1291555"/>
    <lineage>
        <taxon>Bacteria</taxon>
        <taxon>Bacillati</taxon>
        <taxon>Actinomycetota</taxon>
        <taxon>Actinomycetes</taxon>
        <taxon>Streptosporangiales</taxon>
        <taxon>Streptosporangiaceae</taxon>
        <taxon>Nonomuraea</taxon>
    </lineage>
</organism>
<gene>
    <name evidence="1" type="ORF">ACFSJ0_31270</name>
</gene>
<name>A0ABW4GFL4_9ACTN</name>
<dbReference type="EMBL" id="JBHUCM010000029">
    <property type="protein sequence ID" value="MFD1541568.1"/>
    <property type="molecule type" value="Genomic_DNA"/>
</dbReference>
<dbReference type="SUPFAM" id="SSF103032">
    <property type="entry name" value="Hypothetical protein YwqG"/>
    <property type="match status" value="1"/>
</dbReference>
<dbReference type="RefSeq" id="WP_378623337.1">
    <property type="nucleotide sequence ID" value="NZ_JBHUCM010000029.1"/>
</dbReference>
<keyword evidence="2" id="KW-1185">Reference proteome</keyword>
<reference evidence="2" key="1">
    <citation type="journal article" date="2019" name="Int. J. Syst. Evol. Microbiol.">
        <title>The Global Catalogue of Microorganisms (GCM) 10K type strain sequencing project: providing services to taxonomists for standard genome sequencing and annotation.</title>
        <authorList>
            <consortium name="The Broad Institute Genomics Platform"/>
            <consortium name="The Broad Institute Genome Sequencing Center for Infectious Disease"/>
            <person name="Wu L."/>
            <person name="Ma J."/>
        </authorList>
    </citation>
    <scope>NUCLEOTIDE SEQUENCE [LARGE SCALE GENOMIC DNA]</scope>
    <source>
        <strain evidence="2">CGMCC 1.15399</strain>
    </source>
</reference>